<keyword evidence="4" id="KW-1185">Reference proteome</keyword>
<dbReference type="OrthoDB" id="8889at10239"/>
<keyword evidence="1" id="KW-0804">Transcription</keyword>
<dbReference type="Pfam" id="PF08792">
    <property type="entry name" value="A2L_zn_ribbon"/>
    <property type="match status" value="1"/>
</dbReference>
<evidence type="ECO:0000259" key="2">
    <source>
        <dbReference type="Pfam" id="PF08792"/>
    </source>
</evidence>
<dbReference type="Pfam" id="PF04947">
    <property type="entry name" value="Pox_VLTF3"/>
    <property type="match status" value="1"/>
</dbReference>
<evidence type="ECO:0000313" key="3">
    <source>
        <dbReference type="EMBL" id="ACH46780.1"/>
    </source>
</evidence>
<feature type="domain" description="Viral late gene transcription factor 3 zinc ribbon" evidence="2">
    <location>
        <begin position="85"/>
        <end position="113"/>
    </location>
</feature>
<dbReference type="GeneID" id="6804811"/>
<accession>B5LWB7</accession>
<sequence length="303" mass="35220">MKMATHKTPIEDGVAAPDVPSFSDVVRKATHTHAAAPRSIDFLKKMNAREIAKSNILCSIDGFVDRRVRVKKMADKPGADKTVAQDWRCEDCNADLVYVKKDAQRVCPECGRSTFFQEMTRSDMISQGYTPPTTYLYQRHNHFKTWIKRTQGKETTAIAPEITELVKKELRKERITDMSKVDHIKIKAILKKLRKNRYYNHCVQITSIVTGRSPPQMTDEQEESLVQMFERVQVPFEEKIKGKKRQNMLSYSFLIHKFLQIMSLDEYLPYFPLLVSADKIQVQDSIWQELCKEVNFEFIKSTM</sequence>
<dbReference type="KEGG" id="vg:6804811"/>
<dbReference type="InterPro" id="IPR014900">
    <property type="entry name" value="VLTF-3_Zn_ribbon"/>
</dbReference>
<organism evidence="3 4">
    <name type="scientific">Feldmannia species virus</name>
    <dbReference type="NCBI Taxonomy" id="39420"/>
    <lineage>
        <taxon>Viruses</taxon>
        <taxon>Varidnaviria</taxon>
        <taxon>Bamfordvirae</taxon>
        <taxon>Nucleocytoviricota</taxon>
        <taxon>Megaviricetes</taxon>
        <taxon>Algavirales</taxon>
        <taxon>Phycodnaviridae</taxon>
        <taxon>Phaeovirus</taxon>
        <taxon>Phaeovirus feldmanniae</taxon>
    </lineage>
</organism>
<evidence type="ECO:0000313" key="4">
    <source>
        <dbReference type="Proteomes" id="UP000204092"/>
    </source>
</evidence>
<dbReference type="InterPro" id="IPR007031">
    <property type="entry name" value="Poxvirus_VLTF3"/>
</dbReference>
<dbReference type="GO" id="GO:0046782">
    <property type="term" value="P:regulation of viral transcription"/>
    <property type="evidence" value="ECO:0007669"/>
    <property type="project" value="InterPro"/>
</dbReference>
<reference evidence="3 4" key="1">
    <citation type="journal article" date="2009" name="Virology">
        <title>Genomic analysis of the smallest giant virus--Feldmannia sp. virus 158.</title>
        <authorList>
            <person name="Schroeder D.C."/>
            <person name="Park Y."/>
            <person name="Yoon H.M."/>
            <person name="Lee Y.S."/>
            <person name="Kang S.W."/>
            <person name="Meints R.H."/>
            <person name="Ivey R.G."/>
            <person name="Choi T.J."/>
        </authorList>
    </citation>
    <scope>NUCLEOTIDE SEQUENCE [LARGE SCALE GENOMIC DNA]</scope>
    <source>
        <strain evidence="3">FsV-158</strain>
    </source>
</reference>
<proteinExistence type="predicted"/>
<dbReference type="Proteomes" id="UP000204092">
    <property type="component" value="Segment"/>
</dbReference>
<dbReference type="EMBL" id="EU916176">
    <property type="protein sequence ID" value="ACH46780.1"/>
    <property type="molecule type" value="Genomic_DNA"/>
</dbReference>
<evidence type="ECO:0000256" key="1">
    <source>
        <dbReference type="ARBA" id="ARBA00023163"/>
    </source>
</evidence>
<protein>
    <recommendedName>
        <fullName evidence="2">Viral late gene transcription factor 3 zinc ribbon domain-containing protein</fullName>
    </recommendedName>
</protein>
<dbReference type="RefSeq" id="YP_002154650.1">
    <property type="nucleotide sequence ID" value="NC_011183.1"/>
</dbReference>
<name>B5LWB7_9PHYC</name>